<evidence type="ECO:0000313" key="7">
    <source>
        <dbReference type="Proteomes" id="UP000826271"/>
    </source>
</evidence>
<dbReference type="PANTHER" id="PTHR20961">
    <property type="entry name" value="GLYCOSYLTRANSFERASE"/>
    <property type="match status" value="1"/>
</dbReference>
<dbReference type="InterPro" id="IPR007657">
    <property type="entry name" value="Glycosyltransferase_61"/>
</dbReference>
<organism evidence="6 7">
    <name type="scientific">Buddleja alternifolia</name>
    <dbReference type="NCBI Taxonomy" id="168488"/>
    <lineage>
        <taxon>Eukaryota</taxon>
        <taxon>Viridiplantae</taxon>
        <taxon>Streptophyta</taxon>
        <taxon>Embryophyta</taxon>
        <taxon>Tracheophyta</taxon>
        <taxon>Spermatophyta</taxon>
        <taxon>Magnoliopsida</taxon>
        <taxon>eudicotyledons</taxon>
        <taxon>Gunneridae</taxon>
        <taxon>Pentapetalae</taxon>
        <taxon>asterids</taxon>
        <taxon>lamiids</taxon>
        <taxon>Lamiales</taxon>
        <taxon>Scrophulariaceae</taxon>
        <taxon>Buddlejeae</taxon>
        <taxon>Buddleja</taxon>
    </lineage>
</organism>
<sequence>MNEAQIADMGRNMGFDVVVREMDWNVLKVAQFVNSFDVMMGVHGAGLTNMVFLPERAVLIQIIPFGLDLLAKSFYQLPANDMEFRYLEYNVSLNESSLLGKYPVHSEFYRAPVGVQNKGWHGFRSVYMDNQDVNLDLTNFRETLLKALKLLSS</sequence>
<keyword evidence="3" id="KW-0808">Transferase</keyword>
<comment type="subcellular location">
    <subcellularLocation>
        <location evidence="1">Golgi apparatus membrane</location>
        <topology evidence="1">Single-pass type II membrane protein</topology>
    </subcellularLocation>
</comment>
<dbReference type="EMBL" id="WHWC01000002">
    <property type="protein sequence ID" value="KAG8388004.1"/>
    <property type="molecule type" value="Genomic_DNA"/>
</dbReference>
<feature type="domain" description="Glycosyltransferase 61 catalytic" evidence="5">
    <location>
        <begin position="2"/>
        <end position="60"/>
    </location>
</feature>
<dbReference type="GO" id="GO:0016763">
    <property type="term" value="F:pentosyltransferase activity"/>
    <property type="evidence" value="ECO:0007669"/>
    <property type="project" value="UniProtKB-ARBA"/>
</dbReference>
<keyword evidence="7" id="KW-1185">Reference proteome</keyword>
<dbReference type="PANTHER" id="PTHR20961:SF5">
    <property type="entry name" value="GLYCOSYLTRANSFERASE-RELATED"/>
    <property type="match status" value="1"/>
</dbReference>
<evidence type="ECO:0000256" key="3">
    <source>
        <dbReference type="ARBA" id="ARBA00022679"/>
    </source>
</evidence>
<evidence type="ECO:0000313" key="6">
    <source>
        <dbReference type="EMBL" id="KAG8388004.1"/>
    </source>
</evidence>
<keyword evidence="4" id="KW-0325">Glycoprotein</keyword>
<dbReference type="Pfam" id="PF04577">
    <property type="entry name" value="Glyco_transf_61"/>
    <property type="match status" value="1"/>
</dbReference>
<dbReference type="Proteomes" id="UP000826271">
    <property type="component" value="Unassembled WGS sequence"/>
</dbReference>
<evidence type="ECO:0000259" key="5">
    <source>
        <dbReference type="Pfam" id="PF04577"/>
    </source>
</evidence>
<gene>
    <name evidence="6" type="ORF">BUALT_Bualt02G0080000</name>
</gene>
<evidence type="ECO:0000256" key="4">
    <source>
        <dbReference type="ARBA" id="ARBA00023180"/>
    </source>
</evidence>
<protein>
    <recommendedName>
        <fullName evidence="5">Glycosyltransferase 61 catalytic domain-containing protein</fullName>
    </recommendedName>
</protein>
<name>A0AAV6XYW7_9LAMI</name>
<comment type="caution">
    <text evidence="6">The sequence shown here is derived from an EMBL/GenBank/DDBJ whole genome shotgun (WGS) entry which is preliminary data.</text>
</comment>
<evidence type="ECO:0000256" key="1">
    <source>
        <dbReference type="ARBA" id="ARBA00004323"/>
    </source>
</evidence>
<evidence type="ECO:0000256" key="2">
    <source>
        <dbReference type="ARBA" id="ARBA00022676"/>
    </source>
</evidence>
<accession>A0AAV6XYW7</accession>
<dbReference type="GO" id="GO:0000139">
    <property type="term" value="C:Golgi membrane"/>
    <property type="evidence" value="ECO:0007669"/>
    <property type="project" value="UniProtKB-SubCell"/>
</dbReference>
<keyword evidence="2" id="KW-0328">Glycosyltransferase</keyword>
<reference evidence="6" key="1">
    <citation type="submission" date="2019-10" db="EMBL/GenBank/DDBJ databases">
        <authorList>
            <person name="Zhang R."/>
            <person name="Pan Y."/>
            <person name="Wang J."/>
            <person name="Ma R."/>
            <person name="Yu S."/>
        </authorList>
    </citation>
    <scope>NUCLEOTIDE SEQUENCE</scope>
    <source>
        <strain evidence="6">LA-IB0</strain>
        <tissue evidence="6">Leaf</tissue>
    </source>
</reference>
<dbReference type="AlphaFoldDB" id="A0AAV6XYW7"/>
<proteinExistence type="predicted"/>
<dbReference type="InterPro" id="IPR049625">
    <property type="entry name" value="Glyco_transf_61_cat"/>
</dbReference>